<proteinExistence type="predicted"/>
<name>A0A4P9WL27_9FUNG</name>
<feature type="region of interest" description="Disordered" evidence="1">
    <location>
        <begin position="455"/>
        <end position="501"/>
    </location>
</feature>
<evidence type="ECO:0000313" key="3">
    <source>
        <dbReference type="Proteomes" id="UP000269721"/>
    </source>
</evidence>
<feature type="region of interest" description="Disordered" evidence="1">
    <location>
        <begin position="513"/>
        <end position="584"/>
    </location>
</feature>
<accession>A0A4P9WL27</accession>
<protein>
    <submittedName>
        <fullName evidence="2">Uncharacterized protein</fullName>
    </submittedName>
</protein>
<feature type="region of interest" description="Disordered" evidence="1">
    <location>
        <begin position="28"/>
        <end position="50"/>
    </location>
</feature>
<evidence type="ECO:0000256" key="1">
    <source>
        <dbReference type="SAM" id="MobiDB-lite"/>
    </source>
</evidence>
<feature type="compositionally biased region" description="Pro residues" evidence="1">
    <location>
        <begin position="104"/>
        <end position="113"/>
    </location>
</feature>
<dbReference type="Proteomes" id="UP000269721">
    <property type="component" value="Unassembled WGS sequence"/>
</dbReference>
<feature type="compositionally biased region" description="Low complexity" evidence="1">
    <location>
        <begin position="485"/>
        <end position="501"/>
    </location>
</feature>
<organism evidence="2 3">
    <name type="scientific">Blyttiomyces helicus</name>
    <dbReference type="NCBI Taxonomy" id="388810"/>
    <lineage>
        <taxon>Eukaryota</taxon>
        <taxon>Fungi</taxon>
        <taxon>Fungi incertae sedis</taxon>
        <taxon>Chytridiomycota</taxon>
        <taxon>Chytridiomycota incertae sedis</taxon>
        <taxon>Chytridiomycetes</taxon>
        <taxon>Chytridiomycetes incertae sedis</taxon>
        <taxon>Blyttiomyces</taxon>
    </lineage>
</organism>
<dbReference type="AlphaFoldDB" id="A0A4P9WL27"/>
<sequence>MSSWCDIIGTLLSESDVSDWSDGPYARVSVSSRRTKKETSHPQSSPQPNYMAACSCRRLLLFRAARPPLPSRTEGGGSVPLHRPGVHSIATPRWPAHRPRHRPPPPVRLPPNRPLTTLPQRPTPLSPSELAPLLKEIDSLFAQGRASEWETPLWQWEQTTHQTLPFPNQIYSEILNCLVRHPRSVELAAVAWTVLDRLERKGVGTREQRVSAEKYGQVLFTAWDPQGDEPFSGAAMNVLRRFSDYGDDPISKISLVTKRTEFCKILLSALEIVGRGVARQGVAIIRSGEQDFPRVKPVLSLSAGLDQLVRRGHVADWERLLDEWEARGKMPTRQIFHRILDHLLQPRSANVATVARRVFDRMKLPGRRFDDRKPNVETYSRMLASVWDLNDQRPLDDEAMRYLCAFAAHCDWKKLESRSARFVANRTPAAAMALLGNGSLQQGIKLMQERVKKPVLGSKPAETPALPTASKLAETPGPAPVSDLAETPAPAPASTSASDPAAAAPAFKPWVVLPSSPPSRISKPAIKPSLPSTAVSRESDPAPAHVSKAIPAPEPSSATSPLKDPEPAPTAIKNPLSAPPLPFC</sequence>
<keyword evidence="3" id="KW-1185">Reference proteome</keyword>
<reference evidence="3" key="1">
    <citation type="journal article" date="2018" name="Nat. Microbiol.">
        <title>Leveraging single-cell genomics to expand the fungal tree of life.</title>
        <authorList>
            <person name="Ahrendt S.R."/>
            <person name="Quandt C.A."/>
            <person name="Ciobanu D."/>
            <person name="Clum A."/>
            <person name="Salamov A."/>
            <person name="Andreopoulos B."/>
            <person name="Cheng J.F."/>
            <person name="Woyke T."/>
            <person name="Pelin A."/>
            <person name="Henrissat B."/>
            <person name="Reynolds N.K."/>
            <person name="Benny G.L."/>
            <person name="Smith M.E."/>
            <person name="James T.Y."/>
            <person name="Grigoriev I.V."/>
        </authorList>
    </citation>
    <scope>NUCLEOTIDE SEQUENCE [LARGE SCALE GENOMIC DNA]</scope>
</reference>
<dbReference type="EMBL" id="KZ994859">
    <property type="protein sequence ID" value="RKO91890.1"/>
    <property type="molecule type" value="Genomic_DNA"/>
</dbReference>
<evidence type="ECO:0000313" key="2">
    <source>
        <dbReference type="EMBL" id="RKO91890.1"/>
    </source>
</evidence>
<feature type="region of interest" description="Disordered" evidence="1">
    <location>
        <begin position="67"/>
        <end position="125"/>
    </location>
</feature>
<gene>
    <name evidence="2" type="ORF">BDK51DRAFT_45548</name>
</gene>